<keyword evidence="4" id="KW-0472">Membrane</keyword>
<dbReference type="AlphaFoldDB" id="A0A8K0NLN9"/>
<evidence type="ECO:0000256" key="3">
    <source>
        <dbReference type="SAM" id="MobiDB-lite"/>
    </source>
</evidence>
<evidence type="ECO:0000313" key="5">
    <source>
        <dbReference type="EMBL" id="KAG7527466.1"/>
    </source>
</evidence>
<dbReference type="PANTHER" id="PTHR11360:SF287">
    <property type="entry name" value="MFS MONOCARBOXYLATE TRANSPORTER"/>
    <property type="match status" value="1"/>
</dbReference>
<dbReference type="EMBL" id="JABELV010000282">
    <property type="protein sequence ID" value="KAG7527466.1"/>
    <property type="molecule type" value="Genomic_DNA"/>
</dbReference>
<organism evidence="5 6">
    <name type="scientific">Filobasidium floriforme</name>
    <dbReference type="NCBI Taxonomy" id="5210"/>
    <lineage>
        <taxon>Eukaryota</taxon>
        <taxon>Fungi</taxon>
        <taxon>Dikarya</taxon>
        <taxon>Basidiomycota</taxon>
        <taxon>Agaricomycotina</taxon>
        <taxon>Tremellomycetes</taxon>
        <taxon>Filobasidiales</taxon>
        <taxon>Filobasidiaceae</taxon>
        <taxon>Filobasidium</taxon>
    </lineage>
</organism>
<feature type="transmembrane region" description="Helical" evidence="4">
    <location>
        <begin position="188"/>
        <end position="208"/>
    </location>
</feature>
<evidence type="ECO:0000313" key="6">
    <source>
        <dbReference type="Proteomes" id="UP000812966"/>
    </source>
</evidence>
<evidence type="ECO:0000256" key="4">
    <source>
        <dbReference type="SAM" id="Phobius"/>
    </source>
</evidence>
<dbReference type="PANTHER" id="PTHR11360">
    <property type="entry name" value="MONOCARBOXYLATE TRANSPORTER"/>
    <property type="match status" value="1"/>
</dbReference>
<dbReference type="GO" id="GO:0016020">
    <property type="term" value="C:membrane"/>
    <property type="evidence" value="ECO:0007669"/>
    <property type="project" value="UniProtKB-SubCell"/>
</dbReference>
<keyword evidence="4" id="KW-0812">Transmembrane</keyword>
<name>A0A8K0NLN9_9TREE</name>
<keyword evidence="4" id="KW-1133">Transmembrane helix</keyword>
<feature type="transmembrane region" description="Helical" evidence="4">
    <location>
        <begin position="237"/>
        <end position="258"/>
    </location>
</feature>
<comment type="similarity">
    <text evidence="2">Belongs to the major facilitator superfamily. Monocarboxylate porter (TC 2.A.1.13) family.</text>
</comment>
<feature type="transmembrane region" description="Helical" evidence="4">
    <location>
        <begin position="68"/>
        <end position="89"/>
    </location>
</feature>
<feature type="transmembrane region" description="Helical" evidence="4">
    <location>
        <begin position="270"/>
        <end position="291"/>
    </location>
</feature>
<feature type="region of interest" description="Disordered" evidence="3">
    <location>
        <begin position="1"/>
        <end position="20"/>
    </location>
</feature>
<dbReference type="InterPro" id="IPR011701">
    <property type="entry name" value="MFS"/>
</dbReference>
<protein>
    <recommendedName>
        <fullName evidence="7">MFS general substrate transporter</fullName>
    </recommendedName>
</protein>
<dbReference type="OrthoDB" id="2213137at2759"/>
<keyword evidence="6" id="KW-1185">Reference proteome</keyword>
<accession>A0A8K0NLN9</accession>
<comment type="subcellular location">
    <subcellularLocation>
        <location evidence="1">Membrane</location>
        <topology evidence="1">Multi-pass membrane protein</topology>
    </subcellularLocation>
</comment>
<feature type="transmembrane region" description="Helical" evidence="4">
    <location>
        <begin position="324"/>
        <end position="341"/>
    </location>
</feature>
<feature type="transmembrane region" description="Helical" evidence="4">
    <location>
        <begin position="362"/>
        <end position="386"/>
    </location>
</feature>
<dbReference type="Proteomes" id="UP000812966">
    <property type="component" value="Unassembled WGS sequence"/>
</dbReference>
<dbReference type="InterPro" id="IPR050327">
    <property type="entry name" value="Proton-linked_MCT"/>
</dbReference>
<feature type="transmembrane region" description="Helical" evidence="4">
    <location>
        <begin position="124"/>
        <end position="144"/>
    </location>
</feature>
<dbReference type="SUPFAM" id="SSF103473">
    <property type="entry name" value="MFS general substrate transporter"/>
    <property type="match status" value="1"/>
</dbReference>
<dbReference type="Gene3D" id="1.20.1250.20">
    <property type="entry name" value="MFS general substrate transporter like domains"/>
    <property type="match status" value="1"/>
</dbReference>
<feature type="transmembrane region" description="Helical" evidence="4">
    <location>
        <begin position="29"/>
        <end position="56"/>
    </location>
</feature>
<comment type="caution">
    <text evidence="5">The sequence shown here is derived from an EMBL/GenBank/DDBJ whole genome shotgun (WGS) entry which is preliminary data.</text>
</comment>
<gene>
    <name evidence="5" type="ORF">FFLO_06903</name>
</gene>
<feature type="transmembrane region" description="Helical" evidence="4">
    <location>
        <begin position="156"/>
        <end position="176"/>
    </location>
</feature>
<dbReference type="Pfam" id="PF07690">
    <property type="entry name" value="MFS_1"/>
    <property type="match status" value="1"/>
</dbReference>
<reference evidence="5" key="1">
    <citation type="submission" date="2020-04" db="EMBL/GenBank/DDBJ databases">
        <title>Analysis of mating type loci in Filobasidium floriforme.</title>
        <authorList>
            <person name="Nowrousian M."/>
        </authorList>
    </citation>
    <scope>NUCLEOTIDE SEQUENCE</scope>
    <source>
        <strain evidence="5">CBS 6242</strain>
    </source>
</reference>
<dbReference type="GO" id="GO:0022857">
    <property type="term" value="F:transmembrane transporter activity"/>
    <property type="evidence" value="ECO:0007669"/>
    <property type="project" value="InterPro"/>
</dbReference>
<evidence type="ECO:0000256" key="2">
    <source>
        <dbReference type="ARBA" id="ARBA00006727"/>
    </source>
</evidence>
<proteinExistence type="inferred from homology"/>
<sequence length="492" mass="52116">MIESAPSEPAEREVTPLPPTDRGRQAWSFVTAGFAIETLLWGGLFSTGVFLKYYAANEPFSRSSETKISLIGTTSLFIGYGAGIPLIYLYNRHPRIIKSTVWTGLAVYVACMLGASWAQSVDALIVLQGVGPGLAGALCAFPVIRWLPEWFDKRKGLAAGVIFSGGGVGGAYMPILNQYLLDRIGLAWTLRTSALTTAVLGGTAICFLNPRVPIPATRNVTPAPMPNLRGTFWHPGFFGCLLATLLQGFGFFNVGLFIPRFSDSLSSTAGAGLLSAFNVSCIIAQILWGFLTDRMRPAMAMALSSALGSCLVLTLWGFGGSHGIALLVPFAVLFGIASGGFSSMWSQSACSIVGHDKEQQTMLVSGFSFARGLGAVIGPTIGSALYRESNSTPEHHLRWGSAGSPGLVSLVAASMASSAAVGLLFASCESSSITKLANILRSFLSPTNANQPRRQEERSLALSDPASAIELTRIPSRAIPNLESEIDHKVKG</sequence>
<dbReference type="InterPro" id="IPR036259">
    <property type="entry name" value="MFS_trans_sf"/>
</dbReference>
<feature type="transmembrane region" description="Helical" evidence="4">
    <location>
        <begin position="101"/>
        <end position="118"/>
    </location>
</feature>
<feature type="transmembrane region" description="Helical" evidence="4">
    <location>
        <begin position="298"/>
        <end position="318"/>
    </location>
</feature>
<feature type="transmembrane region" description="Helical" evidence="4">
    <location>
        <begin position="406"/>
        <end position="426"/>
    </location>
</feature>
<evidence type="ECO:0000256" key="1">
    <source>
        <dbReference type="ARBA" id="ARBA00004141"/>
    </source>
</evidence>
<evidence type="ECO:0008006" key="7">
    <source>
        <dbReference type="Google" id="ProtNLM"/>
    </source>
</evidence>